<dbReference type="Gene3D" id="3.30.1380.10">
    <property type="match status" value="1"/>
</dbReference>
<gene>
    <name evidence="3" type="ORF">SAMEA44541418_00121</name>
</gene>
<dbReference type="SUPFAM" id="SSF55166">
    <property type="entry name" value="Hedgehog/DD-peptidase"/>
    <property type="match status" value="1"/>
</dbReference>
<evidence type="ECO:0000313" key="4">
    <source>
        <dbReference type="Proteomes" id="UP000215539"/>
    </source>
</evidence>
<keyword evidence="1" id="KW-1133">Transmembrane helix</keyword>
<dbReference type="Proteomes" id="UP000215539">
    <property type="component" value="Chromosome 1"/>
</dbReference>
<reference evidence="3 4" key="1">
    <citation type="submission" date="2017-06" db="EMBL/GenBank/DDBJ databases">
        <authorList>
            <consortium name="Pathogen Informatics"/>
        </authorList>
    </citation>
    <scope>NUCLEOTIDE SEQUENCE [LARGE SCALE GENOMIC DNA]</scope>
    <source>
        <strain evidence="3 4">NCTC12947</strain>
    </source>
</reference>
<evidence type="ECO:0000313" key="3">
    <source>
        <dbReference type="EMBL" id="SNV01660.1"/>
    </source>
</evidence>
<dbReference type="EMBL" id="LT906449">
    <property type="protein sequence ID" value="SNV01660.1"/>
    <property type="molecule type" value="Genomic_DNA"/>
</dbReference>
<feature type="domain" description="Peptidase M15A C-terminal" evidence="2">
    <location>
        <begin position="6"/>
        <end position="117"/>
    </location>
</feature>
<dbReference type="InterPro" id="IPR009045">
    <property type="entry name" value="Zn_M74/Hedgehog-like"/>
</dbReference>
<evidence type="ECO:0000256" key="1">
    <source>
        <dbReference type="SAM" id="Phobius"/>
    </source>
</evidence>
<keyword evidence="1" id="KW-0812">Transmembrane</keyword>
<feature type="transmembrane region" description="Helical" evidence="1">
    <location>
        <begin position="132"/>
        <end position="156"/>
    </location>
</feature>
<keyword evidence="1" id="KW-0472">Membrane</keyword>
<sequence length="159" mass="17856">MQLTKDFTLEEFACHDKARTPVPTQYVANVKRVAQSLQVLRDYLKKPIVINSGYRTEEHNKAVGGSPNSQHKVGKAADICVEGMTPYQLHQTIERLIAEGKMQQGGLGLYNNFVHYDIRGVKTRWDNRRQKLAQASLAGQLLIIAAIVGSALYIYLQTK</sequence>
<dbReference type="AlphaFoldDB" id="A0AAX2GUQ5"/>
<name>A0AAX2GUQ5_9FLAO</name>
<dbReference type="RefSeq" id="WP_074860944.1">
    <property type="nucleotide sequence ID" value="NZ_CP014227.1"/>
</dbReference>
<evidence type="ECO:0000259" key="2">
    <source>
        <dbReference type="Pfam" id="PF08291"/>
    </source>
</evidence>
<dbReference type="InterPro" id="IPR013230">
    <property type="entry name" value="Peptidase_M15A_C"/>
</dbReference>
<accession>A0AAX2GUQ5</accession>
<organism evidence="3 4">
    <name type="scientific">Capnocytophaga haemolytica</name>
    <dbReference type="NCBI Taxonomy" id="45243"/>
    <lineage>
        <taxon>Bacteria</taxon>
        <taxon>Pseudomonadati</taxon>
        <taxon>Bacteroidota</taxon>
        <taxon>Flavobacteriia</taxon>
        <taxon>Flavobacteriales</taxon>
        <taxon>Flavobacteriaceae</taxon>
        <taxon>Capnocytophaga</taxon>
    </lineage>
</organism>
<proteinExistence type="predicted"/>
<dbReference type="Pfam" id="PF08291">
    <property type="entry name" value="Peptidase_M15_3"/>
    <property type="match status" value="1"/>
</dbReference>
<protein>
    <submittedName>
        <fullName evidence="3">Peptidase M15</fullName>
    </submittedName>
</protein>